<dbReference type="SUPFAM" id="SSF56935">
    <property type="entry name" value="Porins"/>
    <property type="match status" value="1"/>
</dbReference>
<evidence type="ECO:0000256" key="10">
    <source>
        <dbReference type="ARBA" id="ARBA00023237"/>
    </source>
</evidence>
<evidence type="ECO:0000256" key="3">
    <source>
        <dbReference type="ARBA" id="ARBA00022452"/>
    </source>
</evidence>
<keyword evidence="8" id="KW-0626">Porin</keyword>
<dbReference type="InterPro" id="IPR010101">
    <property type="entry name" value="B12_transptr_BtuB"/>
</dbReference>
<accession>A0A4R3LNQ7</accession>
<keyword evidence="7 12" id="KW-0798">TonB box</keyword>
<evidence type="ECO:0000256" key="12">
    <source>
        <dbReference type="RuleBase" id="RU003357"/>
    </source>
</evidence>
<dbReference type="GO" id="GO:0006811">
    <property type="term" value="P:monoatomic ion transport"/>
    <property type="evidence" value="ECO:0007669"/>
    <property type="project" value="UniProtKB-KW"/>
</dbReference>
<dbReference type="InterPro" id="IPR012910">
    <property type="entry name" value="Plug_dom"/>
</dbReference>
<evidence type="ECO:0000256" key="9">
    <source>
        <dbReference type="ARBA" id="ARBA00023136"/>
    </source>
</evidence>
<evidence type="ECO:0000256" key="8">
    <source>
        <dbReference type="ARBA" id="ARBA00023114"/>
    </source>
</evidence>
<dbReference type="AlphaFoldDB" id="A0A4R3LNQ7"/>
<dbReference type="Proteomes" id="UP000294599">
    <property type="component" value="Unassembled WGS sequence"/>
</dbReference>
<keyword evidence="3 11" id="KW-1134">Transmembrane beta strand</keyword>
<dbReference type="InterPro" id="IPR036942">
    <property type="entry name" value="Beta-barrel_TonB_sf"/>
</dbReference>
<dbReference type="PANTHER" id="PTHR30069">
    <property type="entry name" value="TONB-DEPENDENT OUTER MEMBRANE RECEPTOR"/>
    <property type="match status" value="1"/>
</dbReference>
<organism evidence="16 17">
    <name type="scientific">Pseudofulvimonas gallinarii</name>
    <dbReference type="NCBI Taxonomy" id="634155"/>
    <lineage>
        <taxon>Bacteria</taxon>
        <taxon>Pseudomonadati</taxon>
        <taxon>Pseudomonadota</taxon>
        <taxon>Gammaproteobacteria</taxon>
        <taxon>Lysobacterales</taxon>
        <taxon>Rhodanobacteraceae</taxon>
        <taxon>Pseudofulvimonas</taxon>
    </lineage>
</organism>
<evidence type="ECO:0000256" key="1">
    <source>
        <dbReference type="ARBA" id="ARBA00004571"/>
    </source>
</evidence>
<evidence type="ECO:0000256" key="11">
    <source>
        <dbReference type="PROSITE-ProRule" id="PRU01360"/>
    </source>
</evidence>
<dbReference type="NCBIfam" id="TIGR01779">
    <property type="entry name" value="TonB-B12"/>
    <property type="match status" value="1"/>
</dbReference>
<comment type="subcellular location">
    <subcellularLocation>
        <location evidence="1 11">Cell outer membrane</location>
        <topology evidence="1 11">Multi-pass membrane protein</topology>
    </subcellularLocation>
</comment>
<dbReference type="EMBL" id="SMAF01000004">
    <property type="protein sequence ID" value="TCT00155.1"/>
    <property type="molecule type" value="Genomic_DNA"/>
</dbReference>
<dbReference type="InterPro" id="IPR039426">
    <property type="entry name" value="TonB-dep_rcpt-like"/>
</dbReference>
<keyword evidence="2 11" id="KW-0813">Transport</keyword>
<evidence type="ECO:0000256" key="2">
    <source>
        <dbReference type="ARBA" id="ARBA00022448"/>
    </source>
</evidence>
<gene>
    <name evidence="16" type="ORF">EDC25_104146</name>
</gene>
<feature type="domain" description="TonB-dependent receptor plug" evidence="15">
    <location>
        <begin position="52"/>
        <end position="158"/>
    </location>
</feature>
<evidence type="ECO:0000259" key="15">
    <source>
        <dbReference type="Pfam" id="PF07715"/>
    </source>
</evidence>
<dbReference type="GO" id="GO:0009279">
    <property type="term" value="C:cell outer membrane"/>
    <property type="evidence" value="ECO:0007669"/>
    <property type="project" value="UniProtKB-SubCell"/>
</dbReference>
<evidence type="ECO:0000313" key="17">
    <source>
        <dbReference type="Proteomes" id="UP000294599"/>
    </source>
</evidence>
<dbReference type="Pfam" id="PF07715">
    <property type="entry name" value="Plug"/>
    <property type="match status" value="1"/>
</dbReference>
<evidence type="ECO:0000313" key="16">
    <source>
        <dbReference type="EMBL" id="TCT00155.1"/>
    </source>
</evidence>
<dbReference type="GO" id="GO:0015420">
    <property type="term" value="F:ABC-type vitamin B12 transporter activity"/>
    <property type="evidence" value="ECO:0007669"/>
    <property type="project" value="InterPro"/>
</dbReference>
<sequence>MSTVSLFCWRRRALALSIAAALSPACVLADESDDADRLDEVVVTASRVEQPLSDVLAATTVFTREDIERLQPVSLHDLLRGTPGVSLTNSGGPGKQTSLSLRGTEYDHVLFLIDGVRMGSATAGAPAFQDIPLEHVERVEIVRGPVSSLYGADAVGGVIQVFTRRPDAPFSPEFGLGYGSHDSYKADAAVGGRGDAGWYALRVSHEETDGLNACRGDAETFAGCYTWEPDHDGYRNRTVSVRGGVRLGDAWEAEATVLRVDGRNDYDGTFTNEADIVQQSIGATLRYGTGGPLAWTFSAGQGRDEADDFLDGVWMTTFNTRRDQAAAQGDFAIGQGRLSVGADWRNDKVESSTPYDIDERDNLGVFGQWQQALGAHRIQVSARHDDDEQFGGKTTGTVAWGWDFTGALRLSAAWGSAFKAPAFNDLYYPGFGNPALVPESSRSLEIGLRGRHGWGGWSVNAFDSRIEDLIAYDGNLFIPDNIDRARIKGVELAADTALAGWDLRASANWLDPRNDSGGAEQDNFLPRRPRHSGRLDIDRRFADIGVGATVAASAERYDNVANTRRLGGFATTDLRVAWWMTADWSLRLTANNVFNRRYETVEWYQQPGFNWMLALRWQPVR</sequence>
<proteinExistence type="inferred from homology"/>
<feature type="signal peptide" evidence="13">
    <location>
        <begin position="1"/>
        <end position="29"/>
    </location>
</feature>
<dbReference type="Pfam" id="PF00593">
    <property type="entry name" value="TonB_dep_Rec_b-barrel"/>
    <property type="match status" value="1"/>
</dbReference>
<keyword evidence="9 11" id="KW-0472">Membrane</keyword>
<reference evidence="16 17" key="1">
    <citation type="submission" date="2019-03" db="EMBL/GenBank/DDBJ databases">
        <title>Genomic Encyclopedia of Type Strains, Phase IV (KMG-IV): sequencing the most valuable type-strain genomes for metagenomic binning, comparative biology and taxonomic classification.</title>
        <authorList>
            <person name="Goeker M."/>
        </authorList>
    </citation>
    <scope>NUCLEOTIDE SEQUENCE [LARGE SCALE GENOMIC DNA]</scope>
    <source>
        <strain evidence="16 17">DSM 21944</strain>
    </source>
</reference>
<dbReference type="Gene3D" id="2.40.170.20">
    <property type="entry name" value="TonB-dependent receptor, beta-barrel domain"/>
    <property type="match status" value="1"/>
</dbReference>
<dbReference type="Gene3D" id="2.170.130.10">
    <property type="entry name" value="TonB-dependent receptor, plug domain"/>
    <property type="match status" value="1"/>
</dbReference>
<evidence type="ECO:0000256" key="7">
    <source>
        <dbReference type="ARBA" id="ARBA00023077"/>
    </source>
</evidence>
<keyword evidence="10 11" id="KW-0998">Cell outer membrane</keyword>
<comment type="similarity">
    <text evidence="11 12">Belongs to the TonB-dependent receptor family.</text>
</comment>
<keyword evidence="4 11" id="KW-0812">Transmembrane</keyword>
<dbReference type="CDD" id="cd01347">
    <property type="entry name" value="ligand_gated_channel"/>
    <property type="match status" value="1"/>
</dbReference>
<keyword evidence="6" id="KW-0406">Ion transport</keyword>
<evidence type="ECO:0000256" key="13">
    <source>
        <dbReference type="SAM" id="SignalP"/>
    </source>
</evidence>
<comment type="caution">
    <text evidence="16">The sequence shown here is derived from an EMBL/GenBank/DDBJ whole genome shotgun (WGS) entry which is preliminary data.</text>
</comment>
<feature type="domain" description="TonB-dependent receptor-like beta-barrel" evidence="14">
    <location>
        <begin position="222"/>
        <end position="593"/>
    </location>
</feature>
<dbReference type="InterPro" id="IPR000531">
    <property type="entry name" value="Beta-barrel_TonB"/>
</dbReference>
<feature type="chain" id="PRO_5030099343" evidence="13">
    <location>
        <begin position="30"/>
        <end position="621"/>
    </location>
</feature>
<evidence type="ECO:0000259" key="14">
    <source>
        <dbReference type="Pfam" id="PF00593"/>
    </source>
</evidence>
<keyword evidence="17" id="KW-1185">Reference proteome</keyword>
<dbReference type="PANTHER" id="PTHR30069:SF53">
    <property type="entry name" value="COLICIN I RECEPTOR-RELATED"/>
    <property type="match status" value="1"/>
</dbReference>
<keyword evidence="5 13" id="KW-0732">Signal</keyword>
<dbReference type="GO" id="GO:0015288">
    <property type="term" value="F:porin activity"/>
    <property type="evidence" value="ECO:0007669"/>
    <property type="project" value="UniProtKB-KW"/>
</dbReference>
<name>A0A4R3LNQ7_9GAMM</name>
<evidence type="ECO:0000256" key="4">
    <source>
        <dbReference type="ARBA" id="ARBA00022692"/>
    </source>
</evidence>
<evidence type="ECO:0000256" key="5">
    <source>
        <dbReference type="ARBA" id="ARBA00022729"/>
    </source>
</evidence>
<dbReference type="InterPro" id="IPR037066">
    <property type="entry name" value="Plug_dom_sf"/>
</dbReference>
<dbReference type="PROSITE" id="PS52016">
    <property type="entry name" value="TONB_DEPENDENT_REC_3"/>
    <property type="match status" value="1"/>
</dbReference>
<evidence type="ECO:0000256" key="6">
    <source>
        <dbReference type="ARBA" id="ARBA00023065"/>
    </source>
</evidence>
<dbReference type="RefSeq" id="WP_240639637.1">
    <property type="nucleotide sequence ID" value="NZ_JBHLWF010000088.1"/>
</dbReference>
<protein>
    <submittedName>
        <fullName evidence="16">Vitamin B12 transporter</fullName>
    </submittedName>
</protein>
<dbReference type="GO" id="GO:0046930">
    <property type="term" value="C:pore complex"/>
    <property type="evidence" value="ECO:0007669"/>
    <property type="project" value="UniProtKB-KW"/>
</dbReference>